<evidence type="ECO:0000259" key="2">
    <source>
        <dbReference type="Pfam" id="PF18423"/>
    </source>
</evidence>
<dbReference type="AlphaFoldDB" id="A0A0A7GCC6"/>
<sequence>MKCVCGTKGWKVKKITLGNHLDPEYWHLIDDDFHFCPNPDCDVVYFSRKVTFTVKEVKTKVFFKEKGSPKPLCYCKQVTEEDVIEAIDRGARSVEEVERMTGIGNGGHCLITNPSGRCCKPNYTNFINKILETRAKAEDARAAIPETPSEDCCTPER</sequence>
<reference evidence="3 4" key="1">
    <citation type="journal article" date="2015" name="Appl. Environ. Microbiol.">
        <title>The Geoglobus acetivorans genome: Fe(III) reduction, acetate utilization, autotrophic growth, and degradation of aromatic compounds in a hyperthermophilic archaeon.</title>
        <authorList>
            <person name="Mardanov A.V."/>
            <person name="Slododkina G.B."/>
            <person name="Slobodkin A.I."/>
            <person name="Beletsky A.V."/>
            <person name="Gavrilov S.N."/>
            <person name="Kublanov I.V."/>
            <person name="Bonch-Osmolovskaya E.A."/>
            <person name="Skryabin K.G."/>
            <person name="Ravin N.V."/>
        </authorList>
    </citation>
    <scope>NUCLEOTIDE SEQUENCE [LARGE SCALE GENOMIC DNA]</scope>
    <source>
        <strain evidence="3 4">SBH6</strain>
    </source>
</reference>
<organism evidence="3 4">
    <name type="scientific">Geoglobus acetivorans</name>
    <dbReference type="NCBI Taxonomy" id="565033"/>
    <lineage>
        <taxon>Archaea</taxon>
        <taxon>Methanobacteriati</taxon>
        <taxon>Methanobacteriota</taxon>
        <taxon>Archaeoglobi</taxon>
        <taxon>Archaeoglobales</taxon>
        <taxon>Archaeoglobaceae</taxon>
        <taxon>Geoglobus</taxon>
    </lineage>
</organism>
<name>A0A0A7GCC6_GEOAI</name>
<gene>
    <name evidence="3" type="ORF">GACE_0435</name>
</gene>
<dbReference type="InterPro" id="IPR040890">
    <property type="entry name" value="Znf_CopZ"/>
</dbReference>
<dbReference type="InterPro" id="IPR007419">
    <property type="entry name" value="BFD-like_2Fe2S-bd_dom"/>
</dbReference>
<dbReference type="KEGG" id="gac:GACE_0435"/>
<dbReference type="RefSeq" id="WP_052400183.1">
    <property type="nucleotide sequence ID" value="NZ_CP009552.1"/>
</dbReference>
<evidence type="ECO:0000313" key="4">
    <source>
        <dbReference type="Proteomes" id="UP000030624"/>
    </source>
</evidence>
<dbReference type="Proteomes" id="UP000030624">
    <property type="component" value="Chromosome"/>
</dbReference>
<accession>A0A0A7GCC6</accession>
<dbReference type="EMBL" id="CP009552">
    <property type="protein sequence ID" value="AIY89493.1"/>
    <property type="molecule type" value="Genomic_DNA"/>
</dbReference>
<proteinExistence type="predicted"/>
<dbReference type="Gene3D" id="2.20.25.270">
    <property type="match status" value="1"/>
</dbReference>
<dbReference type="CDD" id="cd10141">
    <property type="entry name" value="CopZ-like_Fer2_BFD-like"/>
    <property type="match status" value="1"/>
</dbReference>
<feature type="domain" description="BFD-like [2Fe-2S]-binding" evidence="1">
    <location>
        <begin position="72"/>
        <end position="106"/>
    </location>
</feature>
<evidence type="ECO:0000313" key="3">
    <source>
        <dbReference type="EMBL" id="AIY89493.1"/>
    </source>
</evidence>
<dbReference type="HOGENOM" id="CLU_115326_1_0_2"/>
<dbReference type="Gene3D" id="1.10.10.1100">
    <property type="entry name" value="BFD-like [2Fe-2S]-binding domain"/>
    <property type="match status" value="1"/>
</dbReference>
<dbReference type="Pfam" id="PF04324">
    <property type="entry name" value="Fer2_BFD"/>
    <property type="match status" value="1"/>
</dbReference>
<dbReference type="GeneID" id="24797040"/>
<dbReference type="STRING" id="565033.GACE_0435"/>
<feature type="domain" description="CopZ zinc binding" evidence="2">
    <location>
        <begin position="4"/>
        <end position="58"/>
    </location>
</feature>
<dbReference type="eggNOG" id="arCOG05745">
    <property type="taxonomic scope" value="Archaea"/>
</dbReference>
<dbReference type="Pfam" id="PF18423">
    <property type="entry name" value="zf_CopZ"/>
    <property type="match status" value="1"/>
</dbReference>
<evidence type="ECO:0000259" key="1">
    <source>
        <dbReference type="Pfam" id="PF04324"/>
    </source>
</evidence>
<dbReference type="InterPro" id="IPR041854">
    <property type="entry name" value="BFD-like_2Fe2S-bd_dom_sf"/>
</dbReference>
<protein>
    <submittedName>
        <fullName evidence="3">(2Fe-2S)-binding protein</fullName>
    </submittedName>
</protein>